<evidence type="ECO:0000313" key="4">
    <source>
        <dbReference type="WBParaSite" id="TREG1_130190.1"/>
    </source>
</evidence>
<dbReference type="Pfam" id="PF13499">
    <property type="entry name" value="EF-hand_7"/>
    <property type="match status" value="1"/>
</dbReference>
<sequence>MAEFRKCFDNLDTEKRGVITIDDLRNYMLKMHYKETFLQKWIELFDPEHTGLITYEQYCKTLGLIPRKRTTSKTMPTDSSQPSISSNSTSPQSVESSKEANGDNTAASKQGSQPSESSTTRTQPPSSKEPSFVQDADQKKLCTHIHEEQKIKITIHTVEKCSTDLSPAPPPPPVDGKSVPENSRSNNNKIEDIPRKDAVHHQEESHDEIRGVTNNAKIIPVHQEKLNRRKRKYTDERSEDSASGRSVLTANDGDKIPIDNSKLNATIHQTICSETLIIDQSTLDPVQNLKPNEEMHSSTSSSSVGQLLSLHHQPVKPQEEQSSTEQPHMNASNKSTKKHKKKKKQALEVPEQKTTETGTAEEVHCESTPGLVRSELNDIAMLVDEECLIKASEETVILENYYQQNVTLTTTNTTTNMNMDDGNLENNGQAVKVMAKPKSPLINNNNNNNNTELHFTSLVSPMSPMTSISAMSISIDSGHSGSNDTTLSLVERSTLETDASYTTMSASPQVFDSSSRISTPSSTSTSMMAVESNQPSKWLSSDEVVVVAPQKHGDICAETSHDQKIPKQEGIGKAGKKADKKKKGKTSPDTTESQVVVGTDIPLVDSHPDEFIQKSVIQSYAVHTIKHDFDSVNNDDTVSPAENRETPSEPLIIPRIINSMYTKTHEEFDHEPTEPTALSTKLSEIEVDSAQVVNNQSSKKESKKSKKKHQKINEEINKTVDPDFSTTDNFDQIISIPESTALSIEEEKWRQETSLQAAVEEHFQQTIVLNTSIDEVKIHPTDTTMCEVVGEDLESDTLILPATEIGSTQIVNQASKKESKKSKKKHHKINQEIDKTVDLDFSTTDSFDQMISIPESTAQTVEEAKWQELNLPDCQTSLQAPIAEHIQKTVVNTSVHEIKVPSVDDTAHIVDVQSDISKFPVTEIDSTPIVNQELKKESKKSKKKHQKSNQEIDQTADADFNTSNSFDQIISTPESTAQPVEKAKWQELSSTNSQTPLQAPVEEHFQQTFVLTTSVDEMKVHPMDDTVNDLSLQSGISMLPQTEFDSTTPVGNLPSKKESKKIRKSIRKPVWRSIKL</sequence>
<feature type="compositionally biased region" description="Basic and acidic residues" evidence="1">
    <location>
        <begin position="233"/>
        <end position="242"/>
    </location>
</feature>
<feature type="compositionally biased region" description="Low complexity" evidence="1">
    <location>
        <begin position="297"/>
        <end position="312"/>
    </location>
</feature>
<accession>A0AA85IXZ2</accession>
<dbReference type="Gene3D" id="1.10.238.10">
    <property type="entry name" value="EF-hand"/>
    <property type="match status" value="1"/>
</dbReference>
<dbReference type="InterPro" id="IPR002048">
    <property type="entry name" value="EF_hand_dom"/>
</dbReference>
<dbReference type="SUPFAM" id="SSF47473">
    <property type="entry name" value="EF-hand"/>
    <property type="match status" value="1"/>
</dbReference>
<feature type="region of interest" description="Disordered" evidence="1">
    <location>
        <begin position="69"/>
        <end position="135"/>
    </location>
</feature>
<reference evidence="4" key="2">
    <citation type="submission" date="2023-11" db="UniProtKB">
        <authorList>
            <consortium name="WormBaseParasite"/>
        </authorList>
    </citation>
    <scope>IDENTIFICATION</scope>
</reference>
<feature type="region of interest" description="Disordered" evidence="1">
    <location>
        <begin position="1041"/>
        <end position="1064"/>
    </location>
</feature>
<feature type="compositionally biased region" description="Basic residues" evidence="1">
    <location>
        <begin position="335"/>
        <end position="344"/>
    </location>
</feature>
<feature type="compositionally biased region" description="Low complexity" evidence="1">
    <location>
        <begin position="79"/>
        <end position="93"/>
    </location>
</feature>
<dbReference type="WBParaSite" id="TREG1_130190.1">
    <property type="protein sequence ID" value="TREG1_130190.1"/>
    <property type="gene ID" value="TREG1_130190"/>
</dbReference>
<evidence type="ECO:0000259" key="2">
    <source>
        <dbReference type="PROSITE" id="PS50222"/>
    </source>
</evidence>
<feature type="compositionally biased region" description="Basic residues" evidence="1">
    <location>
        <begin position="937"/>
        <end position="947"/>
    </location>
</feature>
<feature type="domain" description="EF-hand" evidence="2">
    <location>
        <begin position="1"/>
        <end position="34"/>
    </location>
</feature>
<feature type="compositionally biased region" description="Polar residues" evidence="1">
    <location>
        <begin position="102"/>
        <end position="129"/>
    </location>
</feature>
<name>A0AA85IXZ2_TRIRE</name>
<organism evidence="3 4">
    <name type="scientific">Trichobilharzia regenti</name>
    <name type="common">Nasal bird schistosome</name>
    <dbReference type="NCBI Taxonomy" id="157069"/>
    <lineage>
        <taxon>Eukaryota</taxon>
        <taxon>Metazoa</taxon>
        <taxon>Spiralia</taxon>
        <taxon>Lophotrochozoa</taxon>
        <taxon>Platyhelminthes</taxon>
        <taxon>Trematoda</taxon>
        <taxon>Digenea</taxon>
        <taxon>Strigeidida</taxon>
        <taxon>Schistosomatoidea</taxon>
        <taxon>Schistosomatidae</taxon>
        <taxon>Trichobilharzia</taxon>
    </lineage>
</organism>
<evidence type="ECO:0000256" key="1">
    <source>
        <dbReference type="SAM" id="MobiDB-lite"/>
    </source>
</evidence>
<feature type="compositionally biased region" description="Basic and acidic residues" evidence="1">
    <location>
        <begin position="189"/>
        <end position="210"/>
    </location>
</feature>
<feature type="region of interest" description="Disordered" evidence="1">
    <location>
        <begin position="287"/>
        <end position="366"/>
    </location>
</feature>
<feature type="compositionally biased region" description="Polar residues" evidence="1">
    <location>
        <begin position="1041"/>
        <end position="1050"/>
    </location>
</feature>
<evidence type="ECO:0000313" key="3">
    <source>
        <dbReference type="Proteomes" id="UP000050795"/>
    </source>
</evidence>
<feature type="compositionally biased region" description="Basic residues" evidence="1">
    <location>
        <begin position="574"/>
        <end position="585"/>
    </location>
</feature>
<reference evidence="3" key="1">
    <citation type="submission" date="2022-06" db="EMBL/GenBank/DDBJ databases">
        <authorList>
            <person name="Berger JAMES D."/>
            <person name="Berger JAMES D."/>
        </authorList>
    </citation>
    <scope>NUCLEOTIDE SEQUENCE [LARGE SCALE GENOMIC DNA]</scope>
</reference>
<feature type="region of interest" description="Disordered" evidence="1">
    <location>
        <begin position="692"/>
        <end position="711"/>
    </location>
</feature>
<feature type="region of interest" description="Disordered" evidence="1">
    <location>
        <begin position="162"/>
        <end position="259"/>
    </location>
</feature>
<dbReference type="InterPro" id="IPR011992">
    <property type="entry name" value="EF-hand-dom_pair"/>
</dbReference>
<proteinExistence type="predicted"/>
<feature type="region of interest" description="Disordered" evidence="1">
    <location>
        <begin position="932"/>
        <end position="961"/>
    </location>
</feature>
<feature type="region of interest" description="Disordered" evidence="1">
    <location>
        <begin position="560"/>
        <end position="593"/>
    </location>
</feature>
<feature type="compositionally biased region" description="Basic residues" evidence="1">
    <location>
        <begin position="701"/>
        <end position="710"/>
    </location>
</feature>
<keyword evidence="3" id="KW-1185">Reference proteome</keyword>
<dbReference type="Proteomes" id="UP000050795">
    <property type="component" value="Unassembled WGS sequence"/>
</dbReference>
<dbReference type="AlphaFoldDB" id="A0AA85IXZ2"/>
<protein>
    <recommendedName>
        <fullName evidence="2">EF-hand domain-containing protein</fullName>
    </recommendedName>
</protein>
<dbReference type="PROSITE" id="PS50222">
    <property type="entry name" value="EF_HAND_2"/>
    <property type="match status" value="1"/>
</dbReference>
<feature type="compositionally biased region" description="Polar residues" evidence="1">
    <location>
        <begin position="320"/>
        <end position="333"/>
    </location>
</feature>
<dbReference type="GO" id="GO:0005509">
    <property type="term" value="F:calcium ion binding"/>
    <property type="evidence" value="ECO:0007669"/>
    <property type="project" value="InterPro"/>
</dbReference>
<dbReference type="SMART" id="SM00054">
    <property type="entry name" value="EFh"/>
    <property type="match status" value="2"/>
</dbReference>